<organism evidence="3 4">
    <name type="scientific">Daeguia caeni</name>
    <dbReference type="NCBI Taxonomy" id="439612"/>
    <lineage>
        <taxon>Bacteria</taxon>
        <taxon>Pseudomonadati</taxon>
        <taxon>Pseudomonadota</taxon>
        <taxon>Alphaproteobacteria</taxon>
        <taxon>Hyphomicrobiales</taxon>
        <taxon>Brucellaceae</taxon>
        <taxon>Daeguia</taxon>
    </lineage>
</organism>
<feature type="region of interest" description="Disordered" evidence="2">
    <location>
        <begin position="128"/>
        <end position="157"/>
    </location>
</feature>
<dbReference type="Proteomes" id="UP001596042">
    <property type="component" value="Unassembled WGS sequence"/>
</dbReference>
<protein>
    <submittedName>
        <fullName evidence="3">Uncharacterized protein</fullName>
    </submittedName>
</protein>
<proteinExistence type="predicted"/>
<reference evidence="4" key="1">
    <citation type="journal article" date="2019" name="Int. J. Syst. Evol. Microbiol.">
        <title>The Global Catalogue of Microorganisms (GCM) 10K type strain sequencing project: providing services to taxonomists for standard genome sequencing and annotation.</title>
        <authorList>
            <consortium name="The Broad Institute Genomics Platform"/>
            <consortium name="The Broad Institute Genome Sequencing Center for Infectious Disease"/>
            <person name="Wu L."/>
            <person name="Ma J."/>
        </authorList>
    </citation>
    <scope>NUCLEOTIDE SEQUENCE [LARGE SCALE GENOMIC DNA]</scope>
    <source>
        <strain evidence="4">CGMCC 1.15731</strain>
    </source>
</reference>
<dbReference type="EMBL" id="JBHSEL010000053">
    <property type="protein sequence ID" value="MFC4625176.1"/>
    <property type="molecule type" value="Genomic_DNA"/>
</dbReference>
<feature type="coiled-coil region" evidence="1">
    <location>
        <begin position="82"/>
        <end position="109"/>
    </location>
</feature>
<evidence type="ECO:0000313" key="4">
    <source>
        <dbReference type="Proteomes" id="UP001596042"/>
    </source>
</evidence>
<keyword evidence="4" id="KW-1185">Reference proteome</keyword>
<accession>A0ABV9H6M7</accession>
<name>A0ABV9H6M7_9HYPH</name>
<evidence type="ECO:0000313" key="3">
    <source>
        <dbReference type="EMBL" id="MFC4625176.1"/>
    </source>
</evidence>
<evidence type="ECO:0000256" key="2">
    <source>
        <dbReference type="SAM" id="MobiDB-lite"/>
    </source>
</evidence>
<feature type="compositionally biased region" description="Low complexity" evidence="2">
    <location>
        <begin position="235"/>
        <end position="252"/>
    </location>
</feature>
<comment type="caution">
    <text evidence="3">The sequence shown here is derived from an EMBL/GenBank/DDBJ whole genome shotgun (WGS) entry which is preliminary data.</text>
</comment>
<feature type="region of interest" description="Disordered" evidence="2">
    <location>
        <begin position="230"/>
        <end position="252"/>
    </location>
</feature>
<feature type="region of interest" description="Disordered" evidence="2">
    <location>
        <begin position="173"/>
        <end position="214"/>
    </location>
</feature>
<evidence type="ECO:0000256" key="1">
    <source>
        <dbReference type="SAM" id="Coils"/>
    </source>
</evidence>
<feature type="compositionally biased region" description="Basic and acidic residues" evidence="2">
    <location>
        <begin position="129"/>
        <end position="141"/>
    </location>
</feature>
<gene>
    <name evidence="3" type="ORF">ACFO1V_08075</name>
</gene>
<dbReference type="PROSITE" id="PS51257">
    <property type="entry name" value="PROKAR_LIPOPROTEIN"/>
    <property type="match status" value="1"/>
</dbReference>
<sequence>MVRLASGCKLKLVAIHIIAATTLYGCSTTNSIQDCSPRERNLLSSKIAPITKRLNQAKAKLDTTQRLLTRTNCASTKTGNPCKQLLARKQALESEIQTLSGTLTEIEKILANKPVKPAYVKQCSVTFPRSEETRKTQEQARTKKPAQKTKPASGKKDPYVAWNYMKLQRIVVTPPSEEDSTTAVDETAPKPARITVNQPLTMPKNLPQPAPQVTGAERAYTANPKVRVVGPAFLPDPSQPEAEPAPAHEAVP</sequence>
<dbReference type="RefSeq" id="WP_374829610.1">
    <property type="nucleotide sequence ID" value="NZ_JBHEEZ010000001.1"/>
</dbReference>
<keyword evidence="1" id="KW-0175">Coiled coil</keyword>